<dbReference type="HOGENOM" id="CLU_056377_2_0_4"/>
<gene>
    <name evidence="2" type="ORF">BUPH_02434</name>
</gene>
<accession>K0DIV4</accession>
<dbReference type="Pfam" id="PF12101">
    <property type="entry name" value="DUF3577"/>
    <property type="match status" value="1"/>
</dbReference>
<feature type="compositionally biased region" description="Acidic residues" evidence="1">
    <location>
        <begin position="151"/>
        <end position="163"/>
    </location>
</feature>
<evidence type="ECO:0000313" key="3">
    <source>
        <dbReference type="Proteomes" id="UP000010105"/>
    </source>
</evidence>
<reference evidence="2 3" key="1">
    <citation type="journal article" date="2012" name="J. Bacteriol.">
        <title>Complete Genome Sequence of Burkholderia phenoliruptrix BR3459a (CLA1), a Heat-Tolerant, Nitrogen-Fixing Symbiont of Mimosa flocculosa.</title>
        <authorList>
            <person name="de Oliveira Cunha C."/>
            <person name="Goda Zuleta L.F."/>
            <person name="Paula de Almeida L.G."/>
            <person name="Prioli Ciapina L."/>
            <person name="Lustrino Borges W."/>
            <person name="Pitard R.M."/>
            <person name="Baldani J.I."/>
            <person name="Straliotto R."/>
            <person name="de Faria S.M."/>
            <person name="Hungria M."/>
            <person name="Sousa Cavada B."/>
            <person name="Mercante F.M."/>
            <person name="Ribeiro de Vasconcelos A.T."/>
        </authorList>
    </citation>
    <scope>NUCLEOTIDE SEQUENCE [LARGE SCALE GENOMIC DNA]</scope>
    <source>
        <strain evidence="2 3">BR3459a</strain>
    </source>
</reference>
<evidence type="ECO:0000256" key="1">
    <source>
        <dbReference type="SAM" id="MobiDB-lite"/>
    </source>
</evidence>
<dbReference type="eggNOG" id="ENOG50331P0">
    <property type="taxonomic scope" value="Bacteria"/>
</dbReference>
<dbReference type="Proteomes" id="UP000010105">
    <property type="component" value="Chromosome 1"/>
</dbReference>
<dbReference type="InterPro" id="IPR021960">
    <property type="entry name" value="DUF3577"/>
</dbReference>
<name>K0DIV4_9BURK</name>
<sequence>MAIPLFSFWRIAMNQSVEPRKYFDLHLRGLGYLSRVRDVTARGNGRSKAKPFLACAISAFHGDPNVENGIVYLPLDLIVAGEKAREAIRSVMDDANDPDAKVLVSFRAGDHYIRTFERTGNRAGETGAVLKGRLLKLFWIKVDGQEVYRDEGDESEERDDAETANDQPSERVNGHVPSTDGHDQHDTDGVDEPDSGRNAPEPRNASALPERAAPRTNRYPPLRRHGNANPQRDTRRAANTTD</sequence>
<dbReference type="STRING" id="1229205.BUPH_02434"/>
<dbReference type="AlphaFoldDB" id="K0DIV4"/>
<evidence type="ECO:0000313" key="2">
    <source>
        <dbReference type="EMBL" id="AFT86001.1"/>
    </source>
</evidence>
<organism evidence="2 3">
    <name type="scientific">Paraburkholderia phenoliruptrix BR3459a</name>
    <dbReference type="NCBI Taxonomy" id="1229205"/>
    <lineage>
        <taxon>Bacteria</taxon>
        <taxon>Pseudomonadati</taxon>
        <taxon>Pseudomonadota</taxon>
        <taxon>Betaproteobacteria</taxon>
        <taxon>Burkholderiales</taxon>
        <taxon>Burkholderiaceae</taxon>
        <taxon>Paraburkholderia</taxon>
    </lineage>
</organism>
<protein>
    <recommendedName>
        <fullName evidence="4">DUF3577 domain-containing protein</fullName>
    </recommendedName>
</protein>
<dbReference type="EMBL" id="CP003863">
    <property type="protein sequence ID" value="AFT86001.1"/>
    <property type="molecule type" value="Genomic_DNA"/>
</dbReference>
<dbReference type="KEGG" id="bpx:BUPH_02434"/>
<evidence type="ECO:0008006" key="4">
    <source>
        <dbReference type="Google" id="ProtNLM"/>
    </source>
</evidence>
<feature type="region of interest" description="Disordered" evidence="1">
    <location>
        <begin position="149"/>
        <end position="242"/>
    </location>
</feature>
<dbReference type="PATRIC" id="fig|1229205.11.peg.2138"/>
<proteinExistence type="predicted"/>